<evidence type="ECO:0000256" key="5">
    <source>
        <dbReference type="PROSITE-ProRule" id="PRU01355"/>
    </source>
</evidence>
<keyword evidence="4" id="KW-0325">Glycoprotein</keyword>
<comment type="caution">
    <text evidence="6">The sequence shown here is derived from an EMBL/GenBank/DDBJ whole genome shotgun (WGS) entry which is preliminary data.</text>
</comment>
<dbReference type="GO" id="GO:0008237">
    <property type="term" value="F:metallopeptidase activity"/>
    <property type="evidence" value="ECO:0007669"/>
    <property type="project" value="InterPro"/>
</dbReference>
<dbReference type="PRINTS" id="PR00791">
    <property type="entry name" value="PEPDIPTASEA"/>
</dbReference>
<reference evidence="6" key="1">
    <citation type="journal article" date="2021" name="G3 (Bethesda)">
        <title>Genome and transcriptome analysis of the beet armyworm Spodoptera exigua reveals targets for pest control. .</title>
        <authorList>
            <person name="Simon S."/>
            <person name="Breeschoten T."/>
            <person name="Jansen H.J."/>
            <person name="Dirks R.P."/>
            <person name="Schranz M.E."/>
            <person name="Ros V.I.D."/>
        </authorList>
    </citation>
    <scope>NUCLEOTIDE SEQUENCE</scope>
    <source>
        <strain evidence="6">TB_SE_WUR_2020</strain>
    </source>
</reference>
<evidence type="ECO:0000313" key="6">
    <source>
        <dbReference type="EMBL" id="KAH9630919.1"/>
    </source>
</evidence>
<sequence>MFSLNCVVNKSYVQYFTILPYVYIDNIINLNLFPFREQYQGIKPPVLRSELDFDPGSKYHIPANIPYI</sequence>
<feature type="non-terminal residue" evidence="6">
    <location>
        <position position="1"/>
    </location>
</feature>
<dbReference type="InterPro" id="IPR001548">
    <property type="entry name" value="Peptidase_M2"/>
</dbReference>
<keyword evidence="2" id="KW-0732">Signal</keyword>
<dbReference type="GO" id="GO:0016020">
    <property type="term" value="C:membrane"/>
    <property type="evidence" value="ECO:0007669"/>
    <property type="project" value="InterPro"/>
</dbReference>
<dbReference type="GO" id="GO:0006508">
    <property type="term" value="P:proteolysis"/>
    <property type="evidence" value="ECO:0007669"/>
    <property type="project" value="InterPro"/>
</dbReference>
<gene>
    <name evidence="6" type="ORF">HF086_007717</name>
</gene>
<dbReference type="EMBL" id="JACEFF010000804">
    <property type="protein sequence ID" value="KAH9630919.1"/>
    <property type="molecule type" value="Genomic_DNA"/>
</dbReference>
<comment type="caution">
    <text evidence="5">Lacks conserved residue(s) required for the propagation of feature annotation.</text>
</comment>
<keyword evidence="3" id="KW-1015">Disulfide bond</keyword>
<evidence type="ECO:0000256" key="2">
    <source>
        <dbReference type="ARBA" id="ARBA00022729"/>
    </source>
</evidence>
<dbReference type="Pfam" id="PF01401">
    <property type="entry name" value="Peptidase_M2"/>
    <property type="match status" value="1"/>
</dbReference>
<dbReference type="SUPFAM" id="SSF55486">
    <property type="entry name" value="Metalloproteases ('zincins'), catalytic domain"/>
    <property type="match status" value="1"/>
</dbReference>
<protein>
    <submittedName>
        <fullName evidence="6">Uncharacterized protein</fullName>
    </submittedName>
</protein>
<evidence type="ECO:0000256" key="4">
    <source>
        <dbReference type="ARBA" id="ARBA00023180"/>
    </source>
</evidence>
<evidence type="ECO:0000256" key="3">
    <source>
        <dbReference type="ARBA" id="ARBA00023157"/>
    </source>
</evidence>
<dbReference type="GO" id="GO:0008241">
    <property type="term" value="F:peptidyl-dipeptidase activity"/>
    <property type="evidence" value="ECO:0007669"/>
    <property type="project" value="InterPro"/>
</dbReference>
<accession>A0A922SB89</accession>
<proteinExistence type="inferred from homology"/>
<evidence type="ECO:0000313" key="7">
    <source>
        <dbReference type="Proteomes" id="UP000814243"/>
    </source>
</evidence>
<organism evidence="6 7">
    <name type="scientific">Spodoptera exigua</name>
    <name type="common">Beet armyworm</name>
    <name type="synonym">Noctua fulgens</name>
    <dbReference type="NCBI Taxonomy" id="7107"/>
    <lineage>
        <taxon>Eukaryota</taxon>
        <taxon>Metazoa</taxon>
        <taxon>Ecdysozoa</taxon>
        <taxon>Arthropoda</taxon>
        <taxon>Hexapoda</taxon>
        <taxon>Insecta</taxon>
        <taxon>Pterygota</taxon>
        <taxon>Neoptera</taxon>
        <taxon>Endopterygota</taxon>
        <taxon>Lepidoptera</taxon>
        <taxon>Glossata</taxon>
        <taxon>Ditrysia</taxon>
        <taxon>Noctuoidea</taxon>
        <taxon>Noctuidae</taxon>
        <taxon>Amphipyrinae</taxon>
        <taxon>Spodoptera</taxon>
    </lineage>
</organism>
<evidence type="ECO:0000256" key="1">
    <source>
        <dbReference type="ARBA" id="ARBA00008139"/>
    </source>
</evidence>
<dbReference type="PROSITE" id="PS52011">
    <property type="entry name" value="PEPTIDASE_M2"/>
    <property type="match status" value="1"/>
</dbReference>
<dbReference type="AlphaFoldDB" id="A0A922SB89"/>
<name>A0A922SB89_SPOEX</name>
<dbReference type="Proteomes" id="UP000814243">
    <property type="component" value="Unassembled WGS sequence"/>
</dbReference>
<comment type="similarity">
    <text evidence="1 5">Belongs to the peptidase M2 family.</text>
</comment>